<dbReference type="CDD" id="cd01189">
    <property type="entry name" value="INT_ICEBs1_C_like"/>
    <property type="match status" value="1"/>
</dbReference>
<dbReference type="GO" id="GO:0003677">
    <property type="term" value="F:DNA binding"/>
    <property type="evidence" value="ECO:0007669"/>
    <property type="project" value="UniProtKB-KW"/>
</dbReference>
<comment type="caution">
    <text evidence="6">The sequence shown here is derived from an EMBL/GenBank/DDBJ whole genome shotgun (WGS) entry which is preliminary data.</text>
</comment>
<dbReference type="InterPro" id="IPR011010">
    <property type="entry name" value="DNA_brk_join_enz"/>
</dbReference>
<gene>
    <name evidence="6" type="ORF">DDE84_07200</name>
</gene>
<reference evidence="6 7" key="1">
    <citation type="submission" date="2018-04" db="EMBL/GenBank/DDBJ databases">
        <authorList>
            <person name="Eckel V.P."/>
            <person name="Vogel R.F."/>
        </authorList>
    </citation>
    <scope>NUCLEOTIDE SEQUENCE [LARGE SCALE GENOMIC DNA]</scope>
    <source>
        <strain evidence="7">TMW 2.1764</strain>
    </source>
</reference>
<dbReference type="SUPFAM" id="SSF56349">
    <property type="entry name" value="DNA breaking-rejoining enzymes"/>
    <property type="match status" value="1"/>
</dbReference>
<dbReference type="OrthoDB" id="1822491at2"/>
<dbReference type="Proteomes" id="UP000325415">
    <property type="component" value="Unassembled WGS sequence"/>
</dbReference>
<feature type="domain" description="Tyr recombinase" evidence="5">
    <location>
        <begin position="190"/>
        <end position="381"/>
    </location>
</feature>
<evidence type="ECO:0000256" key="4">
    <source>
        <dbReference type="SAM" id="MobiDB-lite"/>
    </source>
</evidence>
<keyword evidence="7" id="KW-1185">Reference proteome</keyword>
<evidence type="ECO:0000256" key="1">
    <source>
        <dbReference type="ARBA" id="ARBA00008857"/>
    </source>
</evidence>
<dbReference type="GeneID" id="78127470"/>
<accession>A0A5N6RVC9</accession>
<evidence type="ECO:0000259" key="5">
    <source>
        <dbReference type="PROSITE" id="PS51898"/>
    </source>
</evidence>
<keyword evidence="2" id="KW-0238">DNA-binding</keyword>
<dbReference type="AlphaFoldDB" id="A0A5N6RVC9"/>
<dbReference type="RefSeq" id="WP_152581034.1">
    <property type="nucleotide sequence ID" value="NZ_QDAG01000007.1"/>
</dbReference>
<dbReference type="PANTHER" id="PTHR30349">
    <property type="entry name" value="PHAGE INTEGRASE-RELATED"/>
    <property type="match status" value="1"/>
</dbReference>
<dbReference type="Pfam" id="PF00589">
    <property type="entry name" value="Phage_integrase"/>
    <property type="match status" value="1"/>
</dbReference>
<dbReference type="InterPro" id="IPR058717">
    <property type="entry name" value="Phage_L5_Integrase_N"/>
</dbReference>
<evidence type="ECO:0000313" key="6">
    <source>
        <dbReference type="EMBL" id="KAE8127706.1"/>
    </source>
</evidence>
<organism evidence="6 7">
    <name type="scientific">Bifidobacterium tibiigranuli</name>
    <dbReference type="NCBI Taxonomy" id="2172043"/>
    <lineage>
        <taxon>Bacteria</taxon>
        <taxon>Bacillati</taxon>
        <taxon>Actinomycetota</taxon>
        <taxon>Actinomycetes</taxon>
        <taxon>Bifidobacteriales</taxon>
        <taxon>Bifidobacteriaceae</taxon>
        <taxon>Bifidobacterium</taxon>
    </lineage>
</organism>
<dbReference type="InterPro" id="IPR013762">
    <property type="entry name" value="Integrase-like_cat_sf"/>
</dbReference>
<dbReference type="InterPro" id="IPR002104">
    <property type="entry name" value="Integrase_catalytic"/>
</dbReference>
<dbReference type="Gene3D" id="1.10.150.130">
    <property type="match status" value="1"/>
</dbReference>
<protein>
    <submittedName>
        <fullName evidence="6">Site-specific integrase</fullName>
    </submittedName>
</protein>
<dbReference type="PANTHER" id="PTHR30349:SF64">
    <property type="entry name" value="PROPHAGE INTEGRASE INTD-RELATED"/>
    <property type="match status" value="1"/>
</dbReference>
<dbReference type="GO" id="GO:0015074">
    <property type="term" value="P:DNA integration"/>
    <property type="evidence" value="ECO:0007669"/>
    <property type="project" value="InterPro"/>
</dbReference>
<dbReference type="Pfam" id="PF26003">
    <property type="entry name" value="Integrase_N_phage"/>
    <property type="match status" value="1"/>
</dbReference>
<proteinExistence type="inferred from homology"/>
<comment type="similarity">
    <text evidence="1">Belongs to the 'phage' integrase family.</text>
</comment>
<name>A0A5N6RVC9_9BIFI</name>
<dbReference type="EMBL" id="QDAG01000007">
    <property type="protein sequence ID" value="KAE8127706.1"/>
    <property type="molecule type" value="Genomic_DNA"/>
</dbReference>
<dbReference type="InterPro" id="IPR050090">
    <property type="entry name" value="Tyrosine_recombinase_XerCD"/>
</dbReference>
<evidence type="ECO:0000256" key="2">
    <source>
        <dbReference type="ARBA" id="ARBA00023125"/>
    </source>
</evidence>
<dbReference type="PROSITE" id="PS51898">
    <property type="entry name" value="TYR_RECOMBINASE"/>
    <property type="match status" value="1"/>
</dbReference>
<keyword evidence="3" id="KW-0233">DNA recombination</keyword>
<sequence>MARKSPTVTYTAGGRTRTRSERRHVFGTVEQLPSGNYRAVYTGTDGHRYKSKVFDVRDDAERYRAKTEAEVRAGTWQPPATIDATIFKDYAATWVQQHRTGRGKPLAPRTKAEDTRMLGHGLSYFDGYALATITPALVRKWHAKRCKEAGATSAGNEARVLKSILSQALKDGTIKRNPVAGELTHSITGVEHHAPTATQVAEIIDNVEPKWRAALYIAAYGGLRAGELSALQRRDVSISGGRVTISVSKQAQYVNGKWVTKAPKSAEGVRTLTLPEWLTPIVSGHLDTYVDKFPLSKLFSPARGDGYVSTATWGRILHKAMKSAGITTPMHWHDLRHFFGSALAARGVGIKQLQGALGHATARASLIYLEPVNGMSADVADLMPKPSDSETKTVPFPTQERKQA</sequence>
<dbReference type="InterPro" id="IPR010998">
    <property type="entry name" value="Integrase_recombinase_N"/>
</dbReference>
<evidence type="ECO:0000256" key="3">
    <source>
        <dbReference type="ARBA" id="ARBA00023172"/>
    </source>
</evidence>
<evidence type="ECO:0000313" key="7">
    <source>
        <dbReference type="Proteomes" id="UP000325415"/>
    </source>
</evidence>
<feature type="region of interest" description="Disordered" evidence="4">
    <location>
        <begin position="382"/>
        <end position="404"/>
    </location>
</feature>
<dbReference type="GO" id="GO:0006310">
    <property type="term" value="P:DNA recombination"/>
    <property type="evidence" value="ECO:0007669"/>
    <property type="project" value="UniProtKB-KW"/>
</dbReference>
<dbReference type="Gene3D" id="1.10.443.10">
    <property type="entry name" value="Intergrase catalytic core"/>
    <property type="match status" value="1"/>
</dbReference>